<evidence type="ECO:0000313" key="3">
    <source>
        <dbReference type="Proteomes" id="UP000298493"/>
    </source>
</evidence>
<dbReference type="PANTHER" id="PTHR47843:SF2">
    <property type="entry name" value="BTB DOMAIN-CONTAINING PROTEIN"/>
    <property type="match status" value="1"/>
</dbReference>
<dbReference type="InterPro" id="IPR011333">
    <property type="entry name" value="SKP1/BTB/POZ_sf"/>
</dbReference>
<organism evidence="2 3">
    <name type="scientific">Venturia nashicola</name>
    <dbReference type="NCBI Taxonomy" id="86259"/>
    <lineage>
        <taxon>Eukaryota</taxon>
        <taxon>Fungi</taxon>
        <taxon>Dikarya</taxon>
        <taxon>Ascomycota</taxon>
        <taxon>Pezizomycotina</taxon>
        <taxon>Dothideomycetes</taxon>
        <taxon>Pleosporomycetidae</taxon>
        <taxon>Venturiales</taxon>
        <taxon>Venturiaceae</taxon>
        <taxon>Venturia</taxon>
    </lineage>
</organism>
<accession>A0A4Z1PEP4</accession>
<dbReference type="PROSITE" id="PS50097">
    <property type="entry name" value="BTB"/>
    <property type="match status" value="1"/>
</dbReference>
<reference evidence="2 3" key="1">
    <citation type="submission" date="2019-04" db="EMBL/GenBank/DDBJ databases">
        <title>High contiguity whole genome sequence and gene annotation resource for two Venturia nashicola isolates.</title>
        <authorList>
            <person name="Prokchorchik M."/>
            <person name="Won K."/>
            <person name="Lee Y."/>
            <person name="Choi E.D."/>
            <person name="Segonzac C."/>
            <person name="Sohn K.H."/>
        </authorList>
    </citation>
    <scope>NUCLEOTIDE SEQUENCE [LARGE SCALE GENOMIC DNA]</scope>
    <source>
        <strain evidence="2 3">PRI2</strain>
    </source>
</reference>
<dbReference type="Proteomes" id="UP000298493">
    <property type="component" value="Unassembled WGS sequence"/>
</dbReference>
<feature type="domain" description="BTB" evidence="1">
    <location>
        <begin position="1"/>
        <end position="66"/>
    </location>
</feature>
<evidence type="ECO:0000259" key="1">
    <source>
        <dbReference type="PROSITE" id="PS50097"/>
    </source>
</evidence>
<dbReference type="PANTHER" id="PTHR47843">
    <property type="entry name" value="BTB DOMAIN-CONTAINING PROTEIN-RELATED"/>
    <property type="match status" value="1"/>
</dbReference>
<keyword evidence="3" id="KW-1185">Reference proteome</keyword>
<dbReference type="AlphaFoldDB" id="A0A4Z1PEP4"/>
<comment type="caution">
    <text evidence="2">The sequence shown here is derived from an EMBL/GenBank/DDBJ whole genome shotgun (WGS) entry which is preliminary data.</text>
</comment>
<dbReference type="Gene3D" id="3.30.710.10">
    <property type="entry name" value="Potassium Channel Kv1.1, Chain A"/>
    <property type="match status" value="1"/>
</dbReference>
<proteinExistence type="predicted"/>
<dbReference type="EMBL" id="SNSC02000009">
    <property type="protein sequence ID" value="TID21375.1"/>
    <property type="molecule type" value="Genomic_DNA"/>
</dbReference>
<protein>
    <submittedName>
        <fullName evidence="2">Putative ATP-citrate synthase subunit 1</fullName>
    </submittedName>
</protein>
<name>A0A4Z1PEP4_9PEZI</name>
<evidence type="ECO:0000313" key="2">
    <source>
        <dbReference type="EMBL" id="TID21375.1"/>
    </source>
</evidence>
<dbReference type="STRING" id="86259.A0A4Z1PEP4"/>
<sequence length="276" mass="32133">MKAGPNSKKFKIHRDLLRNSSPYFETVVEVKLEKGQKLVINWQDVPQRTFDKFHLWLKSGILLMPADSDAYIDPIDPTEDAMVCAVCGEPLDVGLVRDWPNDILSFYILAHQYDFPLFRRAIMIECQHLSEILSACVPIEVVTQAYENLPDDSPFIQFLIQEYKLKWKPKNLLEDCPCQKRKLAQLEKGEVPYSFTIQVMIQSHHRNEDPTYKTGKVDWCEFHEHNSWAEAEKCRAERLKNGRYSEKEFLDESELLPDPSEITGFRVFESETAEST</sequence>
<gene>
    <name evidence="2" type="ORF">E6O75_ATG04770</name>
</gene>
<dbReference type="InterPro" id="IPR000210">
    <property type="entry name" value="BTB/POZ_dom"/>
</dbReference>